<dbReference type="OrthoDB" id="5342184at2759"/>
<dbReference type="GeneID" id="68352664"/>
<proteinExistence type="predicted"/>
<dbReference type="RefSeq" id="XP_044723032.1">
    <property type="nucleotide sequence ID" value="XM_044862006.1"/>
</dbReference>
<accession>A0A9P8N473</accession>
<evidence type="ECO:0000313" key="2">
    <source>
        <dbReference type="Proteomes" id="UP000824596"/>
    </source>
</evidence>
<sequence length="258" mass="28718">MKTPFVLIPLYIYPLERAWEPLLEAARAHREVHFVAIINPDNGPGRGRLPDGSYTAALSRLAEEPNISTLGYVYCSYGQRAVEAIQADMDIYRGWCRQGQLAVGGVFFDETPSDPAYVEYMATLAHYAKETWRRDMGDGEGHGGREATVVYNPGVVVGPGFFFRGADYVVVFEASEDQWNRLRKLGQDLRRMDDRTRPKAVAIIHSSRGGSSGSGARKVLKQTRSLGLTGVYVTDQQEGGYTRWPAAWMKFAKAVSQC</sequence>
<evidence type="ECO:0000313" key="1">
    <source>
        <dbReference type="EMBL" id="KAH0965519.1"/>
    </source>
</evidence>
<dbReference type="AlphaFoldDB" id="A0A9P8N473"/>
<name>A0A9P8N473_9HYPO</name>
<dbReference type="Proteomes" id="UP000824596">
    <property type="component" value="Unassembled WGS sequence"/>
</dbReference>
<comment type="caution">
    <text evidence="1">The sequence shown here is derived from an EMBL/GenBank/DDBJ whole genome shotgun (WGS) entry which is preliminary data.</text>
</comment>
<dbReference type="EMBL" id="JAIZPD010000003">
    <property type="protein sequence ID" value="KAH0965519.1"/>
    <property type="molecule type" value="Genomic_DNA"/>
</dbReference>
<dbReference type="PANTHER" id="PTHR35040:SF9">
    <property type="entry name" value="4-LIKE CELL SURFACE PROTEIN, PUTATIVE (AFU_ORTHOLOGUE AFUA_4G14080)-RELATED"/>
    <property type="match status" value="1"/>
</dbReference>
<dbReference type="InterPro" id="IPR021986">
    <property type="entry name" value="Spherulin4"/>
</dbReference>
<protein>
    <submittedName>
        <fullName evidence="1">Spherulation-specific family protein</fullName>
    </submittedName>
</protein>
<gene>
    <name evidence="1" type="ORF">HRG_03535</name>
</gene>
<keyword evidence="2" id="KW-1185">Reference proteome</keyword>
<dbReference type="Pfam" id="PF12138">
    <property type="entry name" value="Spherulin4"/>
    <property type="match status" value="1"/>
</dbReference>
<organism evidence="1 2">
    <name type="scientific">Hirsutella rhossiliensis</name>
    <dbReference type="NCBI Taxonomy" id="111463"/>
    <lineage>
        <taxon>Eukaryota</taxon>
        <taxon>Fungi</taxon>
        <taxon>Dikarya</taxon>
        <taxon>Ascomycota</taxon>
        <taxon>Pezizomycotina</taxon>
        <taxon>Sordariomycetes</taxon>
        <taxon>Hypocreomycetidae</taxon>
        <taxon>Hypocreales</taxon>
        <taxon>Ophiocordycipitaceae</taxon>
        <taxon>Hirsutella</taxon>
    </lineage>
</organism>
<dbReference type="PANTHER" id="PTHR35040">
    <property type="match status" value="1"/>
</dbReference>
<reference evidence="1" key="1">
    <citation type="submission" date="2021-09" db="EMBL/GenBank/DDBJ databases">
        <title>A high-quality genome of the endoparasitic fungus Hirsutella rhossiliensis with a comparison of Hirsutella genomes reveals transposable elements contributing to genome size variation.</title>
        <authorList>
            <person name="Lin R."/>
            <person name="Jiao Y."/>
            <person name="Sun X."/>
            <person name="Ling J."/>
            <person name="Xie B."/>
            <person name="Cheng X."/>
        </authorList>
    </citation>
    <scope>NUCLEOTIDE SEQUENCE</scope>
    <source>
        <strain evidence="1">HR02</strain>
    </source>
</reference>